<protein>
    <submittedName>
        <fullName evidence="3">Uncharacterized protein</fullName>
    </submittedName>
</protein>
<sequence length="172" mass="19713">MAEQEKTVPLSALLKAKEEIANLKSEIKMAKANLTDEDEVKDVREYLLERDRELNEREATLEKRQGELTERQTTLDKRDKEESVKSLAAKYKVELDKIKDADDPEKEALKIIHERLTKEKEQPPAPAEEAFESAPAGGIIKKQPKDMDDKEFAKLEQSLKAKYYETQQVAPS</sequence>
<name>A0A6H1ZRE2_9ZZZZ</name>
<evidence type="ECO:0000313" key="3">
    <source>
        <dbReference type="EMBL" id="QJA50078.1"/>
    </source>
</evidence>
<dbReference type="AlphaFoldDB" id="A0A6H1ZRE2"/>
<accession>A0A6H1ZRE2</accession>
<dbReference type="EMBL" id="MT144172">
    <property type="protein sequence ID" value="QJA50078.1"/>
    <property type="molecule type" value="Genomic_DNA"/>
</dbReference>
<gene>
    <name evidence="3" type="ORF">TM448A01600_0009</name>
</gene>
<feature type="coiled-coil region" evidence="1">
    <location>
        <begin position="13"/>
        <end position="40"/>
    </location>
</feature>
<feature type="region of interest" description="Disordered" evidence="2">
    <location>
        <begin position="115"/>
        <end position="149"/>
    </location>
</feature>
<evidence type="ECO:0000256" key="1">
    <source>
        <dbReference type="SAM" id="Coils"/>
    </source>
</evidence>
<feature type="region of interest" description="Disordered" evidence="2">
    <location>
        <begin position="58"/>
        <end position="80"/>
    </location>
</feature>
<keyword evidence="1" id="KW-0175">Coiled coil</keyword>
<reference evidence="3" key="1">
    <citation type="submission" date="2020-03" db="EMBL/GenBank/DDBJ databases">
        <title>The deep terrestrial virosphere.</title>
        <authorList>
            <person name="Holmfeldt K."/>
            <person name="Nilsson E."/>
            <person name="Simone D."/>
            <person name="Lopez-Fernandez M."/>
            <person name="Wu X."/>
            <person name="de Brujin I."/>
            <person name="Lundin D."/>
            <person name="Andersson A."/>
            <person name="Bertilsson S."/>
            <person name="Dopson M."/>
        </authorList>
    </citation>
    <scope>NUCLEOTIDE SEQUENCE</scope>
    <source>
        <strain evidence="3">TM448A01600</strain>
    </source>
</reference>
<evidence type="ECO:0000256" key="2">
    <source>
        <dbReference type="SAM" id="MobiDB-lite"/>
    </source>
</evidence>
<organism evidence="3">
    <name type="scientific">viral metagenome</name>
    <dbReference type="NCBI Taxonomy" id="1070528"/>
    <lineage>
        <taxon>unclassified sequences</taxon>
        <taxon>metagenomes</taxon>
        <taxon>organismal metagenomes</taxon>
    </lineage>
</organism>
<proteinExistence type="predicted"/>